<dbReference type="GO" id="GO:0008270">
    <property type="term" value="F:zinc ion binding"/>
    <property type="evidence" value="ECO:0007669"/>
    <property type="project" value="UniProtKB-KW"/>
</dbReference>
<comment type="subcellular location">
    <subcellularLocation>
        <location evidence="1">Nucleus</location>
        <location evidence="1">Nuclear body</location>
    </subcellularLocation>
</comment>
<keyword evidence="2" id="KW-0479">Metal-binding</keyword>
<dbReference type="Gene3D" id="2.130.10.10">
    <property type="entry name" value="YVTN repeat-like/Quinoprotein amine dehydrogenase"/>
    <property type="match status" value="1"/>
</dbReference>
<organism evidence="6 7">
    <name type="scientific">Caulochytrium protostelioides</name>
    <dbReference type="NCBI Taxonomy" id="1555241"/>
    <lineage>
        <taxon>Eukaryota</taxon>
        <taxon>Fungi</taxon>
        <taxon>Fungi incertae sedis</taxon>
        <taxon>Chytridiomycota</taxon>
        <taxon>Chytridiomycota incertae sedis</taxon>
        <taxon>Chytridiomycetes</taxon>
        <taxon>Caulochytriales</taxon>
        <taxon>Caulochytriaceae</taxon>
        <taxon>Caulochytrium</taxon>
    </lineage>
</organism>
<keyword evidence="7" id="KW-1185">Reference proteome</keyword>
<keyword evidence="2" id="KW-0862">Zinc</keyword>
<dbReference type="EMBL" id="ML014415">
    <property type="protein sequence ID" value="RKO98508.1"/>
    <property type="molecule type" value="Genomic_DNA"/>
</dbReference>
<evidence type="ECO:0000256" key="1">
    <source>
        <dbReference type="ARBA" id="ARBA00034306"/>
    </source>
</evidence>
<protein>
    <recommendedName>
        <fullName evidence="5">RING-type domain-containing protein</fullName>
    </recommendedName>
</protein>
<dbReference type="Pfam" id="PF13639">
    <property type="entry name" value="zf-RING_2"/>
    <property type="match status" value="1"/>
</dbReference>
<name>A0A4P9X158_9FUNG</name>
<gene>
    <name evidence="6" type="ORF">CXG81DRAFT_28669</name>
</gene>
<feature type="region of interest" description="Disordered" evidence="4">
    <location>
        <begin position="20"/>
        <end position="54"/>
    </location>
</feature>
<dbReference type="PANTHER" id="PTHR16047">
    <property type="entry name" value="RFWD3 PROTEIN"/>
    <property type="match status" value="1"/>
</dbReference>
<dbReference type="InterPro" id="IPR037381">
    <property type="entry name" value="RFWD3"/>
</dbReference>
<dbReference type="GO" id="GO:0016567">
    <property type="term" value="P:protein ubiquitination"/>
    <property type="evidence" value="ECO:0007669"/>
    <property type="project" value="InterPro"/>
</dbReference>
<dbReference type="PROSITE" id="PS50089">
    <property type="entry name" value="ZF_RING_2"/>
    <property type="match status" value="1"/>
</dbReference>
<evidence type="ECO:0000313" key="6">
    <source>
        <dbReference type="EMBL" id="RKO98508.1"/>
    </source>
</evidence>
<feature type="coiled-coil region" evidence="3">
    <location>
        <begin position="148"/>
        <end position="175"/>
    </location>
</feature>
<feature type="region of interest" description="Disordered" evidence="4">
    <location>
        <begin position="415"/>
        <end position="436"/>
    </location>
</feature>
<dbReference type="Gene3D" id="3.30.40.10">
    <property type="entry name" value="Zinc/RING finger domain, C3HC4 (zinc finger)"/>
    <property type="match status" value="1"/>
</dbReference>
<dbReference type="InterPro" id="IPR015943">
    <property type="entry name" value="WD40/YVTN_repeat-like_dom_sf"/>
</dbReference>
<dbReference type="OrthoDB" id="2151581at2759"/>
<dbReference type="AlphaFoldDB" id="A0A4P9X158"/>
<evidence type="ECO:0000313" key="7">
    <source>
        <dbReference type="Proteomes" id="UP000274922"/>
    </source>
</evidence>
<evidence type="ECO:0000256" key="4">
    <source>
        <dbReference type="SAM" id="MobiDB-lite"/>
    </source>
</evidence>
<reference evidence="7" key="1">
    <citation type="journal article" date="2018" name="Nat. Microbiol.">
        <title>Leveraging single-cell genomics to expand the fungal tree of life.</title>
        <authorList>
            <person name="Ahrendt S.R."/>
            <person name="Quandt C.A."/>
            <person name="Ciobanu D."/>
            <person name="Clum A."/>
            <person name="Salamov A."/>
            <person name="Andreopoulos B."/>
            <person name="Cheng J.F."/>
            <person name="Woyke T."/>
            <person name="Pelin A."/>
            <person name="Henrissat B."/>
            <person name="Reynolds N.K."/>
            <person name="Benny G.L."/>
            <person name="Smith M.E."/>
            <person name="James T.Y."/>
            <person name="Grigoriev I.V."/>
        </authorList>
    </citation>
    <scope>NUCLEOTIDE SEQUENCE [LARGE SCALE GENOMIC DNA]</scope>
    <source>
        <strain evidence="7">ATCC 52028</strain>
    </source>
</reference>
<dbReference type="GO" id="GO:0016604">
    <property type="term" value="C:nuclear body"/>
    <property type="evidence" value="ECO:0007669"/>
    <property type="project" value="UniProtKB-SubCell"/>
</dbReference>
<dbReference type="STRING" id="1555241.A0A4P9X158"/>
<dbReference type="GO" id="GO:0004842">
    <property type="term" value="F:ubiquitin-protein transferase activity"/>
    <property type="evidence" value="ECO:0007669"/>
    <property type="project" value="InterPro"/>
</dbReference>
<accession>A0A4P9X158</accession>
<dbReference type="InterPro" id="IPR001841">
    <property type="entry name" value="Znf_RING"/>
</dbReference>
<sequence>MLDHDHLVADALASHLAAGPPGIATPGRPDDAAFADGAPSASAEPLNTRPPPTATIPVTADLVKQYELESAYECTICSEDVMDVGPHVASALRCGHTFGDACIRRWIKTRTAKKGEKARCPACMAPCVARDLRRILPKATIVRSDASANELVDKYQAAQQTIAALQVQLNKYQSLYQAEAEMGRLFHAEIVQLKQQLATRDHVKAKQGNCTQASDAIPELGHHSVTLPLATFGKPVVGSLKTLHLVDGHPMISQAIGLRHGLCRYDRYEPDATPRACTLHHHIIRDCDYHPKLGLALTVSTDMYAKLTDVRTSFRETAATKLATPLLSCTFGPAGRDYAMFVGGQDGAVYELDQRQPGRVVGRVDVSFAGHPGPRSRVLSLRALPLSSSSSSPPAILYAVPRGVGILRLNAGGRHDVHGSVTGRSGPRRPEPPNAPPHLTCLGLARLPPSDLVDPHGGPLVWSATWQAGQHVAHTFHRISPDQPYTTPGLIDSLVGHPRRPGGPIWRPETGAAVLVRRDFAFRPPSMARAAADPTMPYCVLYPGRRTPHGGADGLYMSAEDFDDVYTPTSHLSETGQPMIAVAYAQSGSDAVLATLHEGGIVVTTSV</sequence>
<proteinExistence type="predicted"/>
<keyword evidence="2" id="KW-0863">Zinc-finger</keyword>
<dbReference type="InterPro" id="IPR036322">
    <property type="entry name" value="WD40_repeat_dom_sf"/>
</dbReference>
<dbReference type="PANTHER" id="PTHR16047:SF7">
    <property type="entry name" value="E3 UBIQUITIN-PROTEIN LIGASE RFWD3"/>
    <property type="match status" value="1"/>
</dbReference>
<dbReference type="SUPFAM" id="SSF50978">
    <property type="entry name" value="WD40 repeat-like"/>
    <property type="match status" value="1"/>
</dbReference>
<dbReference type="SUPFAM" id="SSF57850">
    <property type="entry name" value="RING/U-box"/>
    <property type="match status" value="1"/>
</dbReference>
<dbReference type="GO" id="GO:0036297">
    <property type="term" value="P:interstrand cross-link repair"/>
    <property type="evidence" value="ECO:0007669"/>
    <property type="project" value="InterPro"/>
</dbReference>
<dbReference type="SMART" id="SM00184">
    <property type="entry name" value="RING"/>
    <property type="match status" value="1"/>
</dbReference>
<feature type="domain" description="RING-type" evidence="5">
    <location>
        <begin position="74"/>
        <end position="123"/>
    </location>
</feature>
<evidence type="ECO:0000259" key="5">
    <source>
        <dbReference type="PROSITE" id="PS50089"/>
    </source>
</evidence>
<evidence type="ECO:0000256" key="2">
    <source>
        <dbReference type="PROSITE-ProRule" id="PRU00175"/>
    </source>
</evidence>
<evidence type="ECO:0000256" key="3">
    <source>
        <dbReference type="SAM" id="Coils"/>
    </source>
</evidence>
<keyword evidence="3" id="KW-0175">Coiled coil</keyword>
<dbReference type="InterPro" id="IPR013083">
    <property type="entry name" value="Znf_RING/FYVE/PHD"/>
</dbReference>
<dbReference type="Proteomes" id="UP000274922">
    <property type="component" value="Unassembled WGS sequence"/>
</dbReference>
<feature type="compositionally biased region" description="Low complexity" evidence="4">
    <location>
        <begin position="32"/>
        <end position="43"/>
    </location>
</feature>